<feature type="domain" description="SH3b" evidence="2">
    <location>
        <begin position="217"/>
        <end position="284"/>
    </location>
</feature>
<dbReference type="Proteomes" id="UP000824099">
    <property type="component" value="Unassembled WGS sequence"/>
</dbReference>
<dbReference type="SUPFAM" id="SSF50044">
    <property type="entry name" value="SH3-domain"/>
    <property type="match status" value="1"/>
</dbReference>
<evidence type="ECO:0000256" key="1">
    <source>
        <dbReference type="SAM" id="SignalP"/>
    </source>
</evidence>
<dbReference type="PROSITE" id="PS51781">
    <property type="entry name" value="SH3B"/>
    <property type="match status" value="2"/>
</dbReference>
<protein>
    <submittedName>
        <fullName evidence="3">SH3 domain-containing protein</fullName>
    </submittedName>
</protein>
<feature type="signal peptide" evidence="1">
    <location>
        <begin position="1"/>
        <end position="27"/>
    </location>
</feature>
<gene>
    <name evidence="3" type="ORF">IAB06_05240</name>
</gene>
<dbReference type="SMART" id="SM00287">
    <property type="entry name" value="SH3b"/>
    <property type="match status" value="2"/>
</dbReference>
<accession>A0A9D1SLV7</accession>
<evidence type="ECO:0000259" key="2">
    <source>
        <dbReference type="PROSITE" id="PS51781"/>
    </source>
</evidence>
<organism evidence="3 4">
    <name type="scientific">Candidatus Avacidaminococcus intestinavium</name>
    <dbReference type="NCBI Taxonomy" id="2840684"/>
    <lineage>
        <taxon>Bacteria</taxon>
        <taxon>Bacillati</taxon>
        <taxon>Bacillota</taxon>
        <taxon>Negativicutes</taxon>
        <taxon>Acidaminococcales</taxon>
        <taxon>Acidaminococcaceae</taxon>
        <taxon>Acidaminococcaceae incertae sedis</taxon>
        <taxon>Candidatus Avacidaminococcus</taxon>
    </lineage>
</organism>
<dbReference type="Pfam" id="PF08239">
    <property type="entry name" value="SH3_3"/>
    <property type="match status" value="2"/>
</dbReference>
<reference evidence="3" key="2">
    <citation type="journal article" date="2021" name="PeerJ">
        <title>Extensive microbial diversity within the chicken gut microbiome revealed by metagenomics and culture.</title>
        <authorList>
            <person name="Gilroy R."/>
            <person name="Ravi A."/>
            <person name="Getino M."/>
            <person name="Pursley I."/>
            <person name="Horton D.L."/>
            <person name="Alikhan N.F."/>
            <person name="Baker D."/>
            <person name="Gharbi K."/>
            <person name="Hall N."/>
            <person name="Watson M."/>
            <person name="Adriaenssens E.M."/>
            <person name="Foster-Nyarko E."/>
            <person name="Jarju S."/>
            <person name="Secka A."/>
            <person name="Antonio M."/>
            <person name="Oren A."/>
            <person name="Chaudhuri R.R."/>
            <person name="La Ragione R."/>
            <person name="Hildebrand F."/>
            <person name="Pallen M.J."/>
        </authorList>
    </citation>
    <scope>NUCLEOTIDE SEQUENCE</scope>
    <source>
        <strain evidence="3">CHK160-1198</strain>
    </source>
</reference>
<name>A0A9D1SLV7_9FIRM</name>
<keyword evidence="1" id="KW-0732">Signal</keyword>
<proteinExistence type="predicted"/>
<feature type="domain" description="SH3b" evidence="2">
    <location>
        <begin position="311"/>
        <end position="378"/>
    </location>
</feature>
<reference evidence="3" key="1">
    <citation type="submission" date="2020-10" db="EMBL/GenBank/DDBJ databases">
        <authorList>
            <person name="Gilroy R."/>
        </authorList>
    </citation>
    <scope>NUCLEOTIDE SEQUENCE</scope>
    <source>
        <strain evidence="3">CHK160-1198</strain>
    </source>
</reference>
<evidence type="ECO:0000313" key="4">
    <source>
        <dbReference type="Proteomes" id="UP000824099"/>
    </source>
</evidence>
<evidence type="ECO:0000313" key="3">
    <source>
        <dbReference type="EMBL" id="HIU64418.1"/>
    </source>
</evidence>
<dbReference type="AlphaFoldDB" id="A0A9D1SLV7"/>
<sequence length="379" mass="42340">MKRITTIIGLAVLVVFMQFLSLSVAVAKDASTVNVRKVIREEKYLDAEYPVVYGLENNAAQEKINDDINEYIKKINQKAEKERQKTKLRYYVHKNAQDILSMTLDATSDNAEADATYGLNYTITNGKKITLDHYFKKAEAAERAQEGLSYVFGIEQEIGKLATNNFYIDIDDNIIAIYPPGQVTDAVSGVIEINLTVSDPEPLPAKEIVRPEIKDYEAKGFITGTDVRLRKEPGLEGAIIDYLVKNEPVSISKEASNDGIKWYYVTRSNGMQGWVAGTYCGPDIIGVRDDATQVYVKDDHATQKTNDALVEVSGVITGFDVRMRSEPSRQSDVLDWFNEGEVVTISDEASGDGLEWYKVRRSNGVQGWVAAQYCQKQDA</sequence>
<dbReference type="Gene3D" id="3.30.565.40">
    <property type="entry name" value="Fervidobacterium nodosum Rt17-B1 like"/>
    <property type="match status" value="1"/>
</dbReference>
<feature type="chain" id="PRO_5038910562" evidence="1">
    <location>
        <begin position="28"/>
        <end position="379"/>
    </location>
</feature>
<dbReference type="InterPro" id="IPR036028">
    <property type="entry name" value="SH3-like_dom_sf"/>
</dbReference>
<dbReference type="Gene3D" id="2.30.30.40">
    <property type="entry name" value="SH3 Domains"/>
    <property type="match status" value="2"/>
</dbReference>
<dbReference type="InterPro" id="IPR003646">
    <property type="entry name" value="SH3-like_bac-type"/>
</dbReference>
<comment type="caution">
    <text evidence="3">The sequence shown here is derived from an EMBL/GenBank/DDBJ whole genome shotgun (WGS) entry which is preliminary data.</text>
</comment>
<dbReference type="EMBL" id="DVNI01000085">
    <property type="protein sequence ID" value="HIU64418.1"/>
    <property type="molecule type" value="Genomic_DNA"/>
</dbReference>